<dbReference type="GO" id="GO:0016837">
    <property type="term" value="F:carbon-oxygen lyase activity, acting on polysaccharides"/>
    <property type="evidence" value="ECO:0007669"/>
    <property type="project" value="TreeGrafter"/>
</dbReference>
<feature type="region of interest" description="Disordered" evidence="4">
    <location>
        <begin position="405"/>
        <end position="454"/>
    </location>
</feature>
<proteinExistence type="predicted"/>
<dbReference type="SMART" id="SM00710">
    <property type="entry name" value="PbH1"/>
    <property type="match status" value="6"/>
</dbReference>
<dbReference type="Gene3D" id="2.160.20.10">
    <property type="entry name" value="Single-stranded right-handed beta-helix, Pectin lyase-like"/>
    <property type="match status" value="1"/>
</dbReference>
<dbReference type="PANTHER" id="PTHR40088:SF2">
    <property type="entry name" value="SECRETED SUGAR HYDROLASE"/>
    <property type="match status" value="1"/>
</dbReference>
<feature type="domain" description="DUF1565" evidence="5">
    <location>
        <begin position="24"/>
        <end position="65"/>
    </location>
</feature>
<dbReference type="GO" id="GO:0005576">
    <property type="term" value="C:extracellular region"/>
    <property type="evidence" value="ECO:0007669"/>
    <property type="project" value="UniProtKB-SubCell"/>
</dbReference>
<keyword evidence="8" id="KW-1185">Reference proteome</keyword>
<dbReference type="SUPFAM" id="SSF51126">
    <property type="entry name" value="Pectin lyase-like"/>
    <property type="match status" value="1"/>
</dbReference>
<dbReference type="InterPro" id="IPR011050">
    <property type="entry name" value="Pectin_lyase_fold/virulence"/>
</dbReference>
<sequence length="454" mass="49854">MKAILIVLTMTTTLPAADYYVATTGSDQNPGSLRQPFRTISRGLAAARKPGDSVIVRAGVYSQSRTINIVNSGSKGKYITLRSFKDEKVIIDGSNTPTDANLIAVLTHHIRIQGLEIRNSNGIGIGAWGPGSRIHAVEIIGNNIHHCRRSGAYAGFNNLSDPVRDILMKDNTIKNCVLINEKLSSSSWNFGLGAGLSKNVTLKNNTVSECYGEGIGLYLSDHGVIEDNVVHDNYSVNIYLDNTTNTQVTRNLVYTTNDNKFYRFNQPASGIQIANENYREYTNLSSHNTVTNNILIGNYFAFYSGSYQRGGGLRHTIFAHNTAYGSTGPLLHIDADQGHQVSRFVNNIFKQTGEAQITDIQGPTDQIEFRNNLWHGGIPHRAVKSANDVYADPLFIKGGSKNAKDYQLQSNSPARNTGIKTKEVGSDFGGNQRKNRTDLGAWKFELTTTNSQSQ</sequence>
<reference evidence="7 8" key="1">
    <citation type="submission" date="2019-03" db="EMBL/GenBank/DDBJ databases">
        <title>Deep-cultivation of Planctomycetes and their phenomic and genomic characterization uncovers novel biology.</title>
        <authorList>
            <person name="Wiegand S."/>
            <person name="Jogler M."/>
            <person name="Boedeker C."/>
            <person name="Pinto D."/>
            <person name="Vollmers J."/>
            <person name="Rivas-Marin E."/>
            <person name="Kohn T."/>
            <person name="Peeters S.H."/>
            <person name="Heuer A."/>
            <person name="Rast P."/>
            <person name="Oberbeckmann S."/>
            <person name="Bunk B."/>
            <person name="Jeske O."/>
            <person name="Meyerdierks A."/>
            <person name="Storesund J.E."/>
            <person name="Kallscheuer N."/>
            <person name="Luecker S."/>
            <person name="Lage O.M."/>
            <person name="Pohl T."/>
            <person name="Merkel B.J."/>
            <person name="Hornburger P."/>
            <person name="Mueller R.-W."/>
            <person name="Bruemmer F."/>
            <person name="Labrenz M."/>
            <person name="Spormann A.M."/>
            <person name="Op den Camp H."/>
            <person name="Overmann J."/>
            <person name="Amann R."/>
            <person name="Jetten M.S.M."/>
            <person name="Mascher T."/>
            <person name="Medema M.H."/>
            <person name="Devos D.P."/>
            <person name="Kaster A.-K."/>
            <person name="Ovreas L."/>
            <person name="Rohde M."/>
            <person name="Galperin M.Y."/>
            <person name="Jogler C."/>
        </authorList>
    </citation>
    <scope>NUCLEOTIDE SEQUENCE [LARGE SCALE GENOMIC DNA]</scope>
    <source>
        <strain evidence="7 8">V202</strain>
    </source>
</reference>
<comment type="subcellular location">
    <subcellularLocation>
        <location evidence="1">Secreted</location>
    </subcellularLocation>
</comment>
<feature type="compositionally biased region" description="Polar residues" evidence="4">
    <location>
        <begin position="407"/>
        <end position="419"/>
    </location>
</feature>
<accession>A0A517WWQ5</accession>
<dbReference type="InterPro" id="IPR011459">
    <property type="entry name" value="DUF1565"/>
</dbReference>
<evidence type="ECO:0000313" key="7">
    <source>
        <dbReference type="EMBL" id="QDU09706.1"/>
    </source>
</evidence>
<evidence type="ECO:0000256" key="1">
    <source>
        <dbReference type="ARBA" id="ARBA00004613"/>
    </source>
</evidence>
<protein>
    <submittedName>
        <fullName evidence="7">Uncharacterized protein</fullName>
    </submittedName>
</protein>
<dbReference type="Proteomes" id="UP000318384">
    <property type="component" value="Chromosome"/>
</dbReference>
<dbReference type="NCBIfam" id="TIGR03804">
    <property type="entry name" value="para_beta_helix"/>
    <property type="match status" value="1"/>
</dbReference>
<organism evidence="7 8">
    <name type="scientific">Gimesia aquarii</name>
    <dbReference type="NCBI Taxonomy" id="2527964"/>
    <lineage>
        <taxon>Bacteria</taxon>
        <taxon>Pseudomonadati</taxon>
        <taxon>Planctomycetota</taxon>
        <taxon>Planctomycetia</taxon>
        <taxon>Planctomycetales</taxon>
        <taxon>Planctomycetaceae</taxon>
        <taxon>Gimesia</taxon>
    </lineage>
</organism>
<dbReference type="InterPro" id="IPR052052">
    <property type="entry name" value="Polysaccharide_Lyase_9"/>
</dbReference>
<evidence type="ECO:0000256" key="2">
    <source>
        <dbReference type="ARBA" id="ARBA00022525"/>
    </source>
</evidence>
<keyword evidence="3" id="KW-0732">Signal</keyword>
<gene>
    <name evidence="7" type="ORF">V202x_30970</name>
</gene>
<dbReference type="InterPro" id="IPR006626">
    <property type="entry name" value="PbH1"/>
</dbReference>
<evidence type="ECO:0000259" key="5">
    <source>
        <dbReference type="Pfam" id="PF07602"/>
    </source>
</evidence>
<evidence type="ECO:0000313" key="8">
    <source>
        <dbReference type="Proteomes" id="UP000318384"/>
    </source>
</evidence>
<dbReference type="InterPro" id="IPR012334">
    <property type="entry name" value="Pectin_lyas_fold"/>
</dbReference>
<evidence type="ECO:0000256" key="3">
    <source>
        <dbReference type="ARBA" id="ARBA00022729"/>
    </source>
</evidence>
<dbReference type="Pfam" id="PF13229">
    <property type="entry name" value="Beta_helix"/>
    <property type="match status" value="1"/>
</dbReference>
<dbReference type="Pfam" id="PF07602">
    <property type="entry name" value="DUF1565"/>
    <property type="match status" value="1"/>
</dbReference>
<dbReference type="InterPro" id="IPR039448">
    <property type="entry name" value="Beta_helix"/>
</dbReference>
<dbReference type="EMBL" id="CP037422">
    <property type="protein sequence ID" value="QDU09706.1"/>
    <property type="molecule type" value="Genomic_DNA"/>
</dbReference>
<keyword evidence="2" id="KW-0964">Secreted</keyword>
<evidence type="ECO:0000256" key="4">
    <source>
        <dbReference type="SAM" id="MobiDB-lite"/>
    </source>
</evidence>
<feature type="domain" description="Right handed beta helix" evidence="6">
    <location>
        <begin position="131"/>
        <end position="297"/>
    </location>
</feature>
<dbReference type="RefSeq" id="WP_145176346.1">
    <property type="nucleotide sequence ID" value="NZ_CP037422.1"/>
</dbReference>
<dbReference type="OrthoDB" id="9795486at2"/>
<dbReference type="AlphaFoldDB" id="A0A517WWQ5"/>
<dbReference type="InterPro" id="IPR022441">
    <property type="entry name" value="Para_beta_helix_rpt-2"/>
</dbReference>
<dbReference type="PANTHER" id="PTHR40088">
    <property type="entry name" value="PECTATE LYASE (EUROFUNG)"/>
    <property type="match status" value="1"/>
</dbReference>
<evidence type="ECO:0000259" key="6">
    <source>
        <dbReference type="Pfam" id="PF13229"/>
    </source>
</evidence>
<name>A0A517WWQ5_9PLAN</name>